<dbReference type="RefSeq" id="WP_085543597.1">
    <property type="nucleotide sequence ID" value="NZ_FXBB01000001.1"/>
</dbReference>
<feature type="chain" id="PRO_5010852598" evidence="1">
    <location>
        <begin position="25"/>
        <end position="115"/>
    </location>
</feature>
<accession>A0A1X7IC28</accession>
<organism evidence="2 3">
    <name type="scientific">Dethiosulfovibrio salsuginis</name>
    <dbReference type="NCBI Taxonomy" id="561720"/>
    <lineage>
        <taxon>Bacteria</taxon>
        <taxon>Thermotogati</taxon>
        <taxon>Synergistota</taxon>
        <taxon>Synergistia</taxon>
        <taxon>Synergistales</taxon>
        <taxon>Dethiosulfovibrionaceae</taxon>
        <taxon>Dethiosulfovibrio</taxon>
    </lineage>
</organism>
<keyword evidence="1" id="KW-0732">Signal</keyword>
<keyword evidence="3" id="KW-1185">Reference proteome</keyword>
<evidence type="ECO:0000313" key="3">
    <source>
        <dbReference type="Proteomes" id="UP000193355"/>
    </source>
</evidence>
<proteinExistence type="predicted"/>
<gene>
    <name evidence="2" type="ORF">SAMN06275492_101324</name>
</gene>
<dbReference type="Proteomes" id="UP000193355">
    <property type="component" value="Unassembled WGS sequence"/>
</dbReference>
<name>A0A1X7IC28_9BACT</name>
<feature type="signal peptide" evidence="1">
    <location>
        <begin position="1"/>
        <end position="24"/>
    </location>
</feature>
<sequence>MSRKIAVWFAMVLCVLLFATAVCAMPQSGCVDGLFQLRWEKPHAKGNRLYITLINDGEVFQPVEGTVYMEDDKGNALGKATFNVGIPAKKSIRAYGDLEKEAELSSTSSLRWVVR</sequence>
<reference evidence="3" key="1">
    <citation type="submission" date="2017-04" db="EMBL/GenBank/DDBJ databases">
        <authorList>
            <person name="Varghese N."/>
            <person name="Submissions S."/>
        </authorList>
    </citation>
    <scope>NUCLEOTIDE SEQUENCE [LARGE SCALE GENOMIC DNA]</scope>
    <source>
        <strain evidence="3">USBA 82</strain>
    </source>
</reference>
<dbReference type="OrthoDB" id="9893163at2"/>
<dbReference type="EMBL" id="FXBB01000001">
    <property type="protein sequence ID" value="SMG12184.1"/>
    <property type="molecule type" value="Genomic_DNA"/>
</dbReference>
<protein>
    <submittedName>
        <fullName evidence="2">Uncharacterized protein</fullName>
    </submittedName>
</protein>
<evidence type="ECO:0000256" key="1">
    <source>
        <dbReference type="SAM" id="SignalP"/>
    </source>
</evidence>
<evidence type="ECO:0000313" key="2">
    <source>
        <dbReference type="EMBL" id="SMG12184.1"/>
    </source>
</evidence>
<dbReference type="AlphaFoldDB" id="A0A1X7IC28"/>